<organism evidence="1 2">
    <name type="scientific">Chilo suppressalis</name>
    <name type="common">Asiatic rice borer moth</name>
    <dbReference type="NCBI Taxonomy" id="168631"/>
    <lineage>
        <taxon>Eukaryota</taxon>
        <taxon>Metazoa</taxon>
        <taxon>Ecdysozoa</taxon>
        <taxon>Arthropoda</taxon>
        <taxon>Hexapoda</taxon>
        <taxon>Insecta</taxon>
        <taxon>Pterygota</taxon>
        <taxon>Neoptera</taxon>
        <taxon>Endopterygota</taxon>
        <taxon>Lepidoptera</taxon>
        <taxon>Glossata</taxon>
        <taxon>Ditrysia</taxon>
        <taxon>Pyraloidea</taxon>
        <taxon>Crambidae</taxon>
        <taxon>Crambinae</taxon>
        <taxon>Chilo</taxon>
    </lineage>
</organism>
<evidence type="ECO:0000313" key="1">
    <source>
        <dbReference type="EMBL" id="CAH0402453.1"/>
    </source>
</evidence>
<name>A0ABN8B0R2_CHISP</name>
<protein>
    <submittedName>
        <fullName evidence="1">Uncharacterized protein</fullName>
    </submittedName>
</protein>
<sequence length="286" mass="32608">MCLGYQYACTAKDMRTYTSIVFFTSFVLSHCVTIHWSDEVDIISKKIIELNPMHITGVLSDLIVISAPIVPNARYYLYNPNGDPIKLNISRPTYPAPEGNTIDNQYDSIVIKYADQLKGIYPLSDYKVFNLCSKDADSNETFEKYANKMYANDFIIGPLTEEDHGNWAISAYSQDKDGNWTEVYRVITIEIIEYIPPKPRIAKLREGDTFEFSFAHPIAQMTSCELTAPRSTFDRFYERDHINMGSCGYIIKNVTKQDQGTWRIMGVGRVNYGTQVYLEVLNGVAT</sequence>
<dbReference type="Proteomes" id="UP001153292">
    <property type="component" value="Chromosome 20"/>
</dbReference>
<keyword evidence="2" id="KW-1185">Reference proteome</keyword>
<evidence type="ECO:0000313" key="2">
    <source>
        <dbReference type="Proteomes" id="UP001153292"/>
    </source>
</evidence>
<dbReference type="EMBL" id="OU963913">
    <property type="protein sequence ID" value="CAH0402453.1"/>
    <property type="molecule type" value="Genomic_DNA"/>
</dbReference>
<reference evidence="1" key="1">
    <citation type="submission" date="2021-12" db="EMBL/GenBank/DDBJ databases">
        <authorList>
            <person name="King R."/>
        </authorList>
    </citation>
    <scope>NUCLEOTIDE SEQUENCE</scope>
</reference>
<gene>
    <name evidence="1" type="ORF">CHILSU_LOCUS5693</name>
</gene>
<proteinExistence type="predicted"/>
<accession>A0ABN8B0R2</accession>